<dbReference type="AlphaFoldDB" id="A0A5N7AN40"/>
<feature type="compositionally biased region" description="Basic and acidic residues" evidence="1">
    <location>
        <begin position="113"/>
        <end position="123"/>
    </location>
</feature>
<evidence type="ECO:0000313" key="2">
    <source>
        <dbReference type="EMBL" id="KAE8371255.1"/>
    </source>
</evidence>
<evidence type="ECO:0000256" key="1">
    <source>
        <dbReference type="SAM" id="MobiDB-lite"/>
    </source>
</evidence>
<feature type="compositionally biased region" description="Low complexity" evidence="1">
    <location>
        <begin position="206"/>
        <end position="218"/>
    </location>
</feature>
<name>A0A5N7AN40_9EURO</name>
<protein>
    <submittedName>
        <fullName evidence="2">Uncharacterized protein</fullName>
    </submittedName>
</protein>
<organism evidence="2 4">
    <name type="scientific">Aspergillus bertholletiae</name>
    <dbReference type="NCBI Taxonomy" id="1226010"/>
    <lineage>
        <taxon>Eukaryota</taxon>
        <taxon>Fungi</taxon>
        <taxon>Dikarya</taxon>
        <taxon>Ascomycota</taxon>
        <taxon>Pezizomycotina</taxon>
        <taxon>Eurotiomycetes</taxon>
        <taxon>Eurotiomycetidae</taxon>
        <taxon>Eurotiales</taxon>
        <taxon>Aspergillaceae</taxon>
        <taxon>Aspergillus</taxon>
        <taxon>Aspergillus subgen. Circumdati</taxon>
    </lineage>
</organism>
<keyword evidence="4" id="KW-1185">Reference proteome</keyword>
<reference evidence="2 4" key="1">
    <citation type="submission" date="2019-04" db="EMBL/GenBank/DDBJ databases">
        <title>Friends and foes A comparative genomics studyof 23 Aspergillus species from section Flavi.</title>
        <authorList>
            <consortium name="DOE Joint Genome Institute"/>
            <person name="Kjaerbolling I."/>
            <person name="Vesth T."/>
            <person name="Frisvad J.C."/>
            <person name="Nybo J.L."/>
            <person name="Theobald S."/>
            <person name="Kildgaard S."/>
            <person name="Isbrandt T."/>
            <person name="Kuo A."/>
            <person name="Sato A."/>
            <person name="Lyhne E.K."/>
            <person name="Kogle M.E."/>
            <person name="Wiebenga A."/>
            <person name="Kun R.S."/>
            <person name="Lubbers R.J."/>
            <person name="Makela M.R."/>
            <person name="Barry K."/>
            <person name="Chovatia M."/>
            <person name="Clum A."/>
            <person name="Daum C."/>
            <person name="Haridas S."/>
            <person name="He G."/>
            <person name="LaButti K."/>
            <person name="Lipzen A."/>
            <person name="Mondo S."/>
            <person name="Riley R."/>
            <person name="Salamov A."/>
            <person name="Simmons B.A."/>
            <person name="Magnuson J.K."/>
            <person name="Henrissat B."/>
            <person name="Mortensen U.H."/>
            <person name="Larsen T.O."/>
            <person name="Devries R.P."/>
            <person name="Grigoriev I.V."/>
            <person name="Machida M."/>
            <person name="Baker S.E."/>
            <person name="Andersen M.R."/>
        </authorList>
    </citation>
    <scope>NUCLEOTIDE SEQUENCE [LARGE SCALE GENOMIC DNA]</scope>
    <source>
        <strain evidence="2 4">IBT 29228</strain>
    </source>
</reference>
<feature type="region of interest" description="Disordered" evidence="1">
    <location>
        <begin position="1"/>
        <end position="58"/>
    </location>
</feature>
<dbReference type="OrthoDB" id="4518355at2759"/>
<feature type="compositionally biased region" description="Basic and acidic residues" evidence="1">
    <location>
        <begin position="20"/>
        <end position="58"/>
    </location>
</feature>
<accession>A0A5N7AN40</accession>
<evidence type="ECO:0000313" key="4">
    <source>
        <dbReference type="Proteomes" id="UP000326198"/>
    </source>
</evidence>
<gene>
    <name evidence="3" type="ORF">BDV26DRAFT_275883</name>
    <name evidence="2" type="ORF">BDV26DRAFT_276465</name>
</gene>
<dbReference type="EMBL" id="ML736446">
    <property type="protein sequence ID" value="KAE8371255.1"/>
    <property type="molecule type" value="Genomic_DNA"/>
</dbReference>
<dbReference type="Proteomes" id="UP000326198">
    <property type="component" value="Unassembled WGS sequence"/>
</dbReference>
<proteinExistence type="predicted"/>
<feature type="compositionally biased region" description="Polar residues" evidence="1">
    <location>
        <begin position="1"/>
        <end position="18"/>
    </location>
</feature>
<dbReference type="EMBL" id="ML736417">
    <property type="protein sequence ID" value="KAE8371543.1"/>
    <property type="molecule type" value="Genomic_DNA"/>
</dbReference>
<feature type="region of interest" description="Disordered" evidence="1">
    <location>
        <begin position="113"/>
        <end position="284"/>
    </location>
</feature>
<feature type="compositionally biased region" description="Polar residues" evidence="1">
    <location>
        <begin position="155"/>
        <end position="164"/>
    </location>
</feature>
<sequence length="439" mass="46746">MAKNKNPNPSVSREQNLEQGRAHSEEPREDTHGESGPEPGDHVETMPQEKRMREERTRLPPGELEAFLITFAISCKIHHWSFERDPGLPLFLRKKAASDKKMMALLNFVEKGPHTDPMPHDKLPWACSQVKPGPPSSDASSPPSPSTRSSGAPTDTVQQANVESDQLDGLPVQSMSNASSTSRQQSSLMQPTRHAAPTTVNDDTHSQQQSATQQHNQAPSEPPPALNRDGSDVPLAAQVGWPSDNVVQPQAPPVSARHPAGHPARPSAPVNAAHQPHQTSSWTANAAQQNLSGLPISVPGAAPASYPGLPTSHGAQVGMPQLPQMHAYHPTYSTAPAYGLSQPPFAGHVPMALPYVNQGWPHWTPHAGGFPQAPAQAAPMQLVEATLPAQPMPQSQGSFVHPGQLPVSVQPQGEGVITEPDLYGLSMLGTSDSPFGVAA</sequence>
<evidence type="ECO:0000313" key="3">
    <source>
        <dbReference type="EMBL" id="KAE8371543.1"/>
    </source>
</evidence>
<feature type="compositionally biased region" description="Low complexity" evidence="1">
    <location>
        <begin position="173"/>
        <end position="190"/>
    </location>
</feature>
<feature type="compositionally biased region" description="Low complexity" evidence="1">
    <location>
        <begin position="136"/>
        <end position="154"/>
    </location>
</feature>